<evidence type="ECO:0000256" key="4">
    <source>
        <dbReference type="ARBA" id="ARBA00022617"/>
    </source>
</evidence>
<comment type="similarity">
    <text evidence="3">Belongs to the cytochrome P450 family.</text>
</comment>
<evidence type="ECO:0000313" key="13">
    <source>
        <dbReference type="Proteomes" id="UP001175226"/>
    </source>
</evidence>
<keyword evidence="5" id="KW-0812">Transmembrane</keyword>
<evidence type="ECO:0000256" key="7">
    <source>
        <dbReference type="ARBA" id="ARBA00022989"/>
    </source>
</evidence>
<dbReference type="Gene3D" id="1.10.630.10">
    <property type="entry name" value="Cytochrome P450"/>
    <property type="match status" value="1"/>
</dbReference>
<dbReference type="GO" id="GO:0004497">
    <property type="term" value="F:monooxygenase activity"/>
    <property type="evidence" value="ECO:0007669"/>
    <property type="project" value="UniProtKB-KW"/>
</dbReference>
<organism evidence="12 13">
    <name type="scientific">Armillaria borealis</name>
    <dbReference type="NCBI Taxonomy" id="47425"/>
    <lineage>
        <taxon>Eukaryota</taxon>
        <taxon>Fungi</taxon>
        <taxon>Dikarya</taxon>
        <taxon>Basidiomycota</taxon>
        <taxon>Agaricomycotina</taxon>
        <taxon>Agaricomycetes</taxon>
        <taxon>Agaricomycetidae</taxon>
        <taxon>Agaricales</taxon>
        <taxon>Marasmiineae</taxon>
        <taxon>Physalacriaceae</taxon>
        <taxon>Armillaria</taxon>
    </lineage>
</organism>
<accession>A0AA39J5I5</accession>
<evidence type="ECO:0000256" key="9">
    <source>
        <dbReference type="ARBA" id="ARBA00023004"/>
    </source>
</evidence>
<dbReference type="GO" id="GO:0005506">
    <property type="term" value="F:iron ion binding"/>
    <property type="evidence" value="ECO:0007669"/>
    <property type="project" value="InterPro"/>
</dbReference>
<keyword evidence="4" id="KW-0349">Heme</keyword>
<keyword evidence="8" id="KW-0560">Oxidoreductase</keyword>
<comment type="subcellular location">
    <subcellularLocation>
        <location evidence="2">Membrane</location>
        <topology evidence="2">Single-pass membrane protein</topology>
    </subcellularLocation>
</comment>
<keyword evidence="10" id="KW-0503">Monooxygenase</keyword>
<evidence type="ECO:0000256" key="8">
    <source>
        <dbReference type="ARBA" id="ARBA00023002"/>
    </source>
</evidence>
<evidence type="ECO:0000256" key="10">
    <source>
        <dbReference type="ARBA" id="ARBA00023033"/>
    </source>
</evidence>
<reference evidence="12" key="1">
    <citation type="submission" date="2023-06" db="EMBL/GenBank/DDBJ databases">
        <authorList>
            <consortium name="Lawrence Berkeley National Laboratory"/>
            <person name="Ahrendt S."/>
            <person name="Sahu N."/>
            <person name="Indic B."/>
            <person name="Wong-Bajracharya J."/>
            <person name="Merenyi Z."/>
            <person name="Ke H.-M."/>
            <person name="Monk M."/>
            <person name="Kocsube S."/>
            <person name="Drula E."/>
            <person name="Lipzen A."/>
            <person name="Balint B."/>
            <person name="Henrissat B."/>
            <person name="Andreopoulos B."/>
            <person name="Martin F.M."/>
            <person name="Harder C.B."/>
            <person name="Rigling D."/>
            <person name="Ford K.L."/>
            <person name="Foster G.D."/>
            <person name="Pangilinan J."/>
            <person name="Papanicolaou A."/>
            <person name="Barry K."/>
            <person name="LaButti K."/>
            <person name="Viragh M."/>
            <person name="Koriabine M."/>
            <person name="Yan M."/>
            <person name="Riley R."/>
            <person name="Champramary S."/>
            <person name="Plett K.L."/>
            <person name="Tsai I.J."/>
            <person name="Slot J."/>
            <person name="Sipos G."/>
            <person name="Plett J."/>
            <person name="Nagy L.G."/>
            <person name="Grigoriev I.V."/>
        </authorList>
    </citation>
    <scope>NUCLEOTIDE SEQUENCE</scope>
    <source>
        <strain evidence="12">FPL87.14</strain>
    </source>
</reference>
<name>A0AA39J5I5_9AGAR</name>
<evidence type="ECO:0000256" key="2">
    <source>
        <dbReference type="ARBA" id="ARBA00004167"/>
    </source>
</evidence>
<dbReference type="GO" id="GO:0016020">
    <property type="term" value="C:membrane"/>
    <property type="evidence" value="ECO:0007669"/>
    <property type="project" value="UniProtKB-SubCell"/>
</dbReference>
<keyword evidence="13" id="KW-1185">Reference proteome</keyword>
<evidence type="ECO:0000256" key="3">
    <source>
        <dbReference type="ARBA" id="ARBA00010617"/>
    </source>
</evidence>
<comment type="caution">
    <text evidence="12">The sequence shown here is derived from an EMBL/GenBank/DDBJ whole genome shotgun (WGS) entry which is preliminary data.</text>
</comment>
<dbReference type="EMBL" id="JAUEPT010000054">
    <property type="protein sequence ID" value="KAK0436540.1"/>
    <property type="molecule type" value="Genomic_DNA"/>
</dbReference>
<dbReference type="Proteomes" id="UP001175226">
    <property type="component" value="Unassembled WGS sequence"/>
</dbReference>
<proteinExistence type="inferred from homology"/>
<dbReference type="AlphaFoldDB" id="A0AA39J5I5"/>
<keyword evidence="6" id="KW-0479">Metal-binding</keyword>
<dbReference type="GO" id="GO:0020037">
    <property type="term" value="F:heme binding"/>
    <property type="evidence" value="ECO:0007669"/>
    <property type="project" value="InterPro"/>
</dbReference>
<evidence type="ECO:0000256" key="11">
    <source>
        <dbReference type="ARBA" id="ARBA00023136"/>
    </source>
</evidence>
<dbReference type="Pfam" id="PF00067">
    <property type="entry name" value="p450"/>
    <property type="match status" value="1"/>
</dbReference>
<evidence type="ECO:0000313" key="12">
    <source>
        <dbReference type="EMBL" id="KAK0436540.1"/>
    </source>
</evidence>
<gene>
    <name evidence="12" type="ORF">EV421DRAFT_1831117</name>
</gene>
<dbReference type="PANTHER" id="PTHR46300">
    <property type="entry name" value="P450, PUTATIVE (EUROFUNG)-RELATED-RELATED"/>
    <property type="match status" value="1"/>
</dbReference>
<evidence type="ECO:0000256" key="5">
    <source>
        <dbReference type="ARBA" id="ARBA00022692"/>
    </source>
</evidence>
<keyword evidence="7" id="KW-1133">Transmembrane helix</keyword>
<dbReference type="InterPro" id="IPR050364">
    <property type="entry name" value="Cytochrome_P450_fung"/>
</dbReference>
<protein>
    <submittedName>
        <fullName evidence="12">Cytochrome P450</fullName>
    </submittedName>
</protein>
<evidence type="ECO:0000256" key="1">
    <source>
        <dbReference type="ARBA" id="ARBA00001971"/>
    </source>
</evidence>
<dbReference type="InterPro" id="IPR001128">
    <property type="entry name" value="Cyt_P450"/>
</dbReference>
<dbReference type="GO" id="GO:0016705">
    <property type="term" value="F:oxidoreductase activity, acting on paired donors, with incorporation or reduction of molecular oxygen"/>
    <property type="evidence" value="ECO:0007669"/>
    <property type="project" value="InterPro"/>
</dbReference>
<comment type="cofactor">
    <cofactor evidence="1">
        <name>heme</name>
        <dbReference type="ChEBI" id="CHEBI:30413"/>
    </cofactor>
</comment>
<dbReference type="SUPFAM" id="SSF48264">
    <property type="entry name" value="Cytochrome P450"/>
    <property type="match status" value="1"/>
</dbReference>
<keyword evidence="11" id="KW-0472">Membrane</keyword>
<sequence>MLLYPDIQIKAQAEIDAVIGDDRLPRFDDREHLPYVNALALEVSRWHTIGPLGLPHCVTEDDIQFGYFIPKGSLVYANIWYVDVNTL</sequence>
<evidence type="ECO:0000256" key="6">
    <source>
        <dbReference type="ARBA" id="ARBA00022723"/>
    </source>
</evidence>
<dbReference type="InterPro" id="IPR036396">
    <property type="entry name" value="Cyt_P450_sf"/>
</dbReference>
<dbReference type="PANTHER" id="PTHR46300:SF2">
    <property type="entry name" value="CYTOCHROME P450 MONOOXYGENASE ALNH-RELATED"/>
    <property type="match status" value="1"/>
</dbReference>
<keyword evidence="9" id="KW-0408">Iron</keyword>